<feature type="domain" description="Methyltransferase FkbM" evidence="2">
    <location>
        <begin position="109"/>
        <end position="238"/>
    </location>
</feature>
<evidence type="ECO:0000313" key="3">
    <source>
        <dbReference type="EMBL" id="PWB95068.1"/>
    </source>
</evidence>
<dbReference type="Proteomes" id="UP000245137">
    <property type="component" value="Unassembled WGS sequence"/>
</dbReference>
<name>A0A2U1STY2_METSR</name>
<dbReference type="GO" id="GO:0008168">
    <property type="term" value="F:methyltransferase activity"/>
    <property type="evidence" value="ECO:0007669"/>
    <property type="project" value="UniProtKB-KW"/>
</dbReference>
<keyword evidence="4" id="KW-1185">Reference proteome</keyword>
<dbReference type="Pfam" id="PF05050">
    <property type="entry name" value="Methyltransf_21"/>
    <property type="match status" value="1"/>
</dbReference>
<dbReference type="Gene3D" id="3.40.50.150">
    <property type="entry name" value="Vaccinia Virus protein VP39"/>
    <property type="match status" value="1"/>
</dbReference>
<evidence type="ECO:0000259" key="2">
    <source>
        <dbReference type="Pfam" id="PF05050"/>
    </source>
</evidence>
<dbReference type="InterPro" id="IPR006342">
    <property type="entry name" value="FkbM_mtfrase"/>
</dbReference>
<protein>
    <submittedName>
        <fullName evidence="3">FkbM family methyltransferase</fullName>
    </submittedName>
</protein>
<dbReference type="PANTHER" id="PTHR34203">
    <property type="entry name" value="METHYLTRANSFERASE, FKBM FAMILY PROTEIN"/>
    <property type="match status" value="1"/>
</dbReference>
<dbReference type="AlphaFoldDB" id="A0A2U1STY2"/>
<dbReference type="EMBL" id="PUIV01000004">
    <property type="protein sequence ID" value="PWB95068.1"/>
    <property type="molecule type" value="Genomic_DNA"/>
</dbReference>
<sequence length="315" mass="34773">MKRGAVWRGSLAARRALRRSKSSGHAGAIGPSEWTADGCPSQRNGGTQMLRQVIKLARRSGPARIVLDRLIAERRFRRDRGQLREWTSADERLAGFYADFVAPGDIVFDVGANIGNRAKIFAHLGAEVIAFEPQPYCISVLEAGFAEHENVTIVRDALGAAPGSAEMFISDSSTISSLSTAWIDAVKKSGRFGDKDWDVRTRINIVTMDHARVKYGEPSFVKIDVEGFEVEVLKGLSAPVPALSFEFTPECLEQARECIDRIARLGPYRFNFSQGESLALKYADWVEAEVMRQMLSEADAADWGDVYARSAQPKS</sequence>
<keyword evidence="3" id="KW-0489">Methyltransferase</keyword>
<keyword evidence="3" id="KW-0808">Transferase</keyword>
<feature type="region of interest" description="Disordered" evidence="1">
    <location>
        <begin position="22"/>
        <end position="42"/>
    </location>
</feature>
<dbReference type="NCBIfam" id="TIGR01444">
    <property type="entry name" value="fkbM_fam"/>
    <property type="match status" value="1"/>
</dbReference>
<dbReference type="InterPro" id="IPR029063">
    <property type="entry name" value="SAM-dependent_MTases_sf"/>
</dbReference>
<proteinExistence type="predicted"/>
<reference evidence="3 4" key="1">
    <citation type="journal article" date="2018" name="Appl. Microbiol. Biotechnol.">
        <title>Co-cultivation of the strictly anaerobic methanogen Methanosarcina barkeri with aerobic methanotrophs in an oxygen-limited membrane bioreactor.</title>
        <authorList>
            <person name="In 't Zandt M.H."/>
            <person name="van den Bosch T.J.M."/>
            <person name="Rijkers R."/>
            <person name="van Kessel M.A.H.J."/>
            <person name="Jetten M.S.M."/>
            <person name="Welte C.U."/>
        </authorList>
    </citation>
    <scope>NUCLEOTIDE SEQUENCE [LARGE SCALE GENOMIC DNA]</scope>
    <source>
        <strain evidence="3 4">DSM 17706</strain>
    </source>
</reference>
<gene>
    <name evidence="3" type="ORF">C5689_04575</name>
</gene>
<dbReference type="InterPro" id="IPR052514">
    <property type="entry name" value="SAM-dependent_MTase"/>
</dbReference>
<dbReference type="SUPFAM" id="SSF53335">
    <property type="entry name" value="S-adenosyl-L-methionine-dependent methyltransferases"/>
    <property type="match status" value="1"/>
</dbReference>
<comment type="caution">
    <text evidence="3">The sequence shown here is derived from an EMBL/GenBank/DDBJ whole genome shotgun (WGS) entry which is preliminary data.</text>
</comment>
<evidence type="ECO:0000313" key="4">
    <source>
        <dbReference type="Proteomes" id="UP000245137"/>
    </source>
</evidence>
<accession>A0A2U1STY2</accession>
<evidence type="ECO:0000256" key="1">
    <source>
        <dbReference type="SAM" id="MobiDB-lite"/>
    </source>
</evidence>
<organism evidence="3 4">
    <name type="scientific">Methylosinus sporium</name>
    <dbReference type="NCBI Taxonomy" id="428"/>
    <lineage>
        <taxon>Bacteria</taxon>
        <taxon>Pseudomonadati</taxon>
        <taxon>Pseudomonadota</taxon>
        <taxon>Alphaproteobacteria</taxon>
        <taxon>Hyphomicrobiales</taxon>
        <taxon>Methylocystaceae</taxon>
        <taxon>Methylosinus</taxon>
    </lineage>
</organism>
<dbReference type="PANTHER" id="PTHR34203:SF15">
    <property type="entry name" value="SLL1173 PROTEIN"/>
    <property type="match status" value="1"/>
</dbReference>
<dbReference type="GO" id="GO:0032259">
    <property type="term" value="P:methylation"/>
    <property type="evidence" value="ECO:0007669"/>
    <property type="project" value="UniProtKB-KW"/>
</dbReference>